<feature type="domain" description="AAA+ ATPase" evidence="1">
    <location>
        <begin position="231"/>
        <end position="348"/>
    </location>
</feature>
<comment type="caution">
    <text evidence="2">The sequence shown here is derived from an EMBL/GenBank/DDBJ whole genome shotgun (WGS) entry which is preliminary data.</text>
</comment>
<sequence>MRRNELERLLLRCEGLAVLRGVLDSQPARRFLRVLELLADERADAAGMAGACGRLWRELAIERSGLLPDAWRSHLVERLLEDENPFSLAAERGRAAPEAAGQVRTELRTLRRLFELSTGGLLGLAEGRFPELAGLWEPLETRDLPDGSPRREFAAKLAATEDWGERVEDLARYFATYGAGAPGRHRAFSWSGGELLPVRYPDPVRLGELYGYEREREPLVRNTERFLAGLPAHHALVYGLPGTGKSATVKAIANEYAERGLRLVELAKGELGELPRLLEVLRERGLRFIVFVDDLSFEEHEVEYKALKALLEGSVSEPPQNVRLYATSNRRNIVRERFSERDEADDVHLRDSMQEKLSLAARFGLRITFLAPDQKRYLEIVSGLVRERGIEIPEEELRERALRWDVWSAGRSGRTARQFVDELEAELSGQIRRLW</sequence>
<evidence type="ECO:0000313" key="2">
    <source>
        <dbReference type="EMBL" id="TCJ20024.1"/>
    </source>
</evidence>
<organism evidence="2 3">
    <name type="scientific">Rubrobacter taiwanensis</name>
    <dbReference type="NCBI Taxonomy" id="185139"/>
    <lineage>
        <taxon>Bacteria</taxon>
        <taxon>Bacillati</taxon>
        <taxon>Actinomycetota</taxon>
        <taxon>Rubrobacteria</taxon>
        <taxon>Rubrobacterales</taxon>
        <taxon>Rubrobacteraceae</taxon>
        <taxon>Rubrobacter</taxon>
    </lineage>
</organism>
<dbReference type="SMART" id="SM00382">
    <property type="entry name" value="AAA"/>
    <property type="match status" value="1"/>
</dbReference>
<dbReference type="RefSeq" id="WP_132688525.1">
    <property type="nucleotide sequence ID" value="NZ_SKBU01000006.1"/>
</dbReference>
<dbReference type="AlphaFoldDB" id="A0A4R1BQN6"/>
<dbReference type="OrthoDB" id="9808317at2"/>
<dbReference type="Pfam" id="PF05673">
    <property type="entry name" value="DUF815"/>
    <property type="match status" value="1"/>
</dbReference>
<accession>A0A4R1BQN6</accession>
<name>A0A4R1BQN6_9ACTN</name>
<dbReference type="Gene3D" id="3.40.50.300">
    <property type="entry name" value="P-loop containing nucleotide triphosphate hydrolases"/>
    <property type="match status" value="1"/>
</dbReference>
<dbReference type="InterPro" id="IPR008533">
    <property type="entry name" value="DUF815"/>
</dbReference>
<dbReference type="CDD" id="cd00009">
    <property type="entry name" value="AAA"/>
    <property type="match status" value="1"/>
</dbReference>
<reference evidence="2 3" key="1">
    <citation type="submission" date="2019-03" db="EMBL/GenBank/DDBJ databases">
        <title>Whole genome sequence of a novel Rubrobacter taiwanensis strain, isolated from Yellowstone National Park.</title>
        <authorList>
            <person name="Freed S."/>
            <person name="Ramaley R.F."/>
            <person name="Kyndt J.A."/>
        </authorList>
    </citation>
    <scope>NUCLEOTIDE SEQUENCE [LARGE SCALE GENOMIC DNA]</scope>
    <source>
        <strain evidence="2 3">Yellowstone</strain>
    </source>
</reference>
<dbReference type="InterPro" id="IPR027417">
    <property type="entry name" value="P-loop_NTPase"/>
</dbReference>
<dbReference type="GO" id="GO:0005524">
    <property type="term" value="F:ATP binding"/>
    <property type="evidence" value="ECO:0007669"/>
    <property type="project" value="UniProtKB-KW"/>
</dbReference>
<dbReference type="InterPro" id="IPR003593">
    <property type="entry name" value="AAA+_ATPase"/>
</dbReference>
<dbReference type="EMBL" id="SKBU01000006">
    <property type="protein sequence ID" value="TCJ20024.1"/>
    <property type="molecule type" value="Genomic_DNA"/>
</dbReference>
<protein>
    <submittedName>
        <fullName evidence="2">ATP-binding protein</fullName>
    </submittedName>
</protein>
<dbReference type="PANTHER" id="PTHR42935">
    <property type="entry name" value="SLR0930 PROTEIN"/>
    <property type="match status" value="1"/>
</dbReference>
<keyword evidence="3" id="KW-1185">Reference proteome</keyword>
<dbReference type="Proteomes" id="UP000295244">
    <property type="component" value="Unassembled WGS sequence"/>
</dbReference>
<keyword evidence="2" id="KW-0067">ATP-binding</keyword>
<evidence type="ECO:0000313" key="3">
    <source>
        <dbReference type="Proteomes" id="UP000295244"/>
    </source>
</evidence>
<keyword evidence="2" id="KW-0547">Nucleotide-binding</keyword>
<proteinExistence type="predicted"/>
<evidence type="ECO:0000259" key="1">
    <source>
        <dbReference type="SMART" id="SM00382"/>
    </source>
</evidence>
<gene>
    <name evidence="2" type="ORF">E0L93_03515</name>
</gene>
<dbReference type="SUPFAM" id="SSF52540">
    <property type="entry name" value="P-loop containing nucleoside triphosphate hydrolases"/>
    <property type="match status" value="1"/>
</dbReference>
<dbReference type="PANTHER" id="PTHR42935:SF1">
    <property type="entry name" value="SLR0930 PROTEIN"/>
    <property type="match status" value="1"/>
</dbReference>